<dbReference type="KEGG" id="cbr:CBG_26911"/>
<keyword evidence="2" id="KW-1185">Reference proteome</keyword>
<dbReference type="CTD" id="68918375"/>
<dbReference type="Proteomes" id="UP000008549">
    <property type="component" value="Unassembled WGS sequence"/>
</dbReference>
<proteinExistence type="predicted"/>
<evidence type="ECO:0000313" key="1">
    <source>
        <dbReference type="EMBL" id="CAR98384.1"/>
    </source>
</evidence>
<dbReference type="RefSeq" id="XP_045097957.1">
    <property type="nucleotide sequence ID" value="XM_045236618.1"/>
</dbReference>
<evidence type="ECO:0000313" key="2">
    <source>
        <dbReference type="Proteomes" id="UP000008549"/>
    </source>
</evidence>
<dbReference type="AlphaFoldDB" id="B6IEQ4"/>
<reference evidence="1 2" key="2">
    <citation type="journal article" date="2011" name="PLoS Genet.">
        <title>Caenorhabditis briggsae recombinant inbred line genotypes reveal inter-strain incompatibility and the evolution of recombination.</title>
        <authorList>
            <person name="Ross J.A."/>
            <person name="Koboldt D.C."/>
            <person name="Staisch J.E."/>
            <person name="Chamberlin H.M."/>
            <person name="Gupta B.P."/>
            <person name="Miller R.D."/>
            <person name="Baird S.E."/>
            <person name="Haag E.S."/>
        </authorList>
    </citation>
    <scope>NUCLEOTIDE SEQUENCE [LARGE SCALE GENOMIC DNA]</scope>
    <source>
        <strain evidence="1 2">AF16</strain>
    </source>
</reference>
<dbReference type="InParanoid" id="B6IEQ4"/>
<name>B6IEQ4_CAEBR</name>
<dbReference type="HOGENOM" id="CLU_2335507_0_0_1"/>
<sequence length="98" mass="10909">MRPLGAPAVFVDNILVRRSVEEKKKSFCVCDSEWRSSVSTLIGWGVSRRREEERGLHSDSTTAQRTTNNTVVWKVHTSSRRLGPGAVLTLLIVGLCVL</sequence>
<gene>
    <name evidence="1" type="ORF">CBG26911</name>
    <name evidence="1" type="ORF">CBG_26911</name>
</gene>
<protein>
    <submittedName>
        <fullName evidence="1">Protein CBG26911</fullName>
    </submittedName>
</protein>
<accession>B6IEQ4</accession>
<dbReference type="GeneID" id="68918375"/>
<reference evidence="1 2" key="1">
    <citation type="journal article" date="2003" name="PLoS Biol.">
        <title>The genome sequence of Caenorhabditis briggsae: a platform for comparative genomics.</title>
        <authorList>
            <person name="Stein L.D."/>
            <person name="Bao Z."/>
            <person name="Blasiar D."/>
            <person name="Blumenthal T."/>
            <person name="Brent M.R."/>
            <person name="Chen N."/>
            <person name="Chinwalla A."/>
            <person name="Clarke L."/>
            <person name="Clee C."/>
            <person name="Coghlan A."/>
            <person name="Coulson A."/>
            <person name="D'Eustachio P."/>
            <person name="Fitch D.H."/>
            <person name="Fulton L.A."/>
            <person name="Fulton R.E."/>
            <person name="Griffiths-Jones S."/>
            <person name="Harris T.W."/>
            <person name="Hillier L.W."/>
            <person name="Kamath R."/>
            <person name="Kuwabara P.E."/>
            <person name="Mardis E.R."/>
            <person name="Marra M.A."/>
            <person name="Miner T.L."/>
            <person name="Minx P."/>
            <person name="Mullikin J.C."/>
            <person name="Plumb R.W."/>
            <person name="Rogers J."/>
            <person name="Schein J.E."/>
            <person name="Sohrmann M."/>
            <person name="Spieth J."/>
            <person name="Stajich J.E."/>
            <person name="Wei C."/>
            <person name="Willey D."/>
            <person name="Wilson R.K."/>
            <person name="Durbin R."/>
            <person name="Waterston R.H."/>
        </authorList>
    </citation>
    <scope>NUCLEOTIDE SEQUENCE [LARGE SCALE GENOMIC DNA]</scope>
    <source>
        <strain evidence="1 2">AF16</strain>
    </source>
</reference>
<organism evidence="1 2">
    <name type="scientific">Caenorhabditis briggsae</name>
    <dbReference type="NCBI Taxonomy" id="6238"/>
    <lineage>
        <taxon>Eukaryota</taxon>
        <taxon>Metazoa</taxon>
        <taxon>Ecdysozoa</taxon>
        <taxon>Nematoda</taxon>
        <taxon>Chromadorea</taxon>
        <taxon>Rhabditida</taxon>
        <taxon>Rhabditina</taxon>
        <taxon>Rhabditomorpha</taxon>
        <taxon>Rhabditoidea</taxon>
        <taxon>Rhabditidae</taxon>
        <taxon>Peloderinae</taxon>
        <taxon>Caenorhabditis</taxon>
    </lineage>
</organism>
<dbReference type="EMBL" id="HE600931">
    <property type="protein sequence ID" value="CAR98384.1"/>
    <property type="molecule type" value="Genomic_DNA"/>
</dbReference>